<dbReference type="Proteomes" id="UP000799766">
    <property type="component" value="Unassembled WGS sequence"/>
</dbReference>
<proteinExistence type="predicted"/>
<dbReference type="AlphaFoldDB" id="A0A6A6P7W5"/>
<name>A0A6A6P7W5_9PEZI</name>
<sequence length="275" mass="29019">MSFRARALCATEGSGFPCGPSSALNGVSSFQIPIIASLPVPYLSSSCTTLVKGMKRSLFLPCKLLAMSQYQDTPNSDFTNNDNGSRRPPQLNPACMCQCKCVQGGGNRGDGGDGDGGNSDTFVLVRPLDAFNLESEEDVNGPEGVETQPSGETRAHVGIRPHDGFHPNYIQDQGYMDTDFSFDDAFGSPPGDSDSTAVEVSSHEHSSMSSMSSSGMLPLGQGDGQQSALLAFAGARFEHGSPPSAIDRNFPPAGNFRGVPLPLVDLGPREWQHGA</sequence>
<protein>
    <submittedName>
        <fullName evidence="2">Uncharacterized protein</fullName>
    </submittedName>
</protein>
<feature type="region of interest" description="Disordered" evidence="1">
    <location>
        <begin position="135"/>
        <end position="216"/>
    </location>
</feature>
<evidence type="ECO:0000313" key="3">
    <source>
        <dbReference type="Proteomes" id="UP000799766"/>
    </source>
</evidence>
<reference evidence="2" key="1">
    <citation type="journal article" date="2020" name="Stud. Mycol.">
        <title>101 Dothideomycetes genomes: a test case for predicting lifestyles and emergence of pathogens.</title>
        <authorList>
            <person name="Haridas S."/>
            <person name="Albert R."/>
            <person name="Binder M."/>
            <person name="Bloem J."/>
            <person name="Labutti K."/>
            <person name="Salamov A."/>
            <person name="Andreopoulos B."/>
            <person name="Baker S."/>
            <person name="Barry K."/>
            <person name="Bills G."/>
            <person name="Bluhm B."/>
            <person name="Cannon C."/>
            <person name="Castanera R."/>
            <person name="Culley D."/>
            <person name="Daum C."/>
            <person name="Ezra D."/>
            <person name="Gonzalez J."/>
            <person name="Henrissat B."/>
            <person name="Kuo A."/>
            <person name="Liang C."/>
            <person name="Lipzen A."/>
            <person name="Lutzoni F."/>
            <person name="Magnuson J."/>
            <person name="Mondo S."/>
            <person name="Nolan M."/>
            <person name="Ohm R."/>
            <person name="Pangilinan J."/>
            <person name="Park H.-J."/>
            <person name="Ramirez L."/>
            <person name="Alfaro M."/>
            <person name="Sun H."/>
            <person name="Tritt A."/>
            <person name="Yoshinaga Y."/>
            <person name="Zwiers L.-H."/>
            <person name="Turgeon B."/>
            <person name="Goodwin S."/>
            <person name="Spatafora J."/>
            <person name="Crous P."/>
            <person name="Grigoriev I."/>
        </authorList>
    </citation>
    <scope>NUCLEOTIDE SEQUENCE</scope>
    <source>
        <strain evidence="2">ATCC 16933</strain>
    </source>
</reference>
<evidence type="ECO:0000313" key="2">
    <source>
        <dbReference type="EMBL" id="KAF2460091.1"/>
    </source>
</evidence>
<gene>
    <name evidence="2" type="ORF">BDY21DRAFT_184495</name>
</gene>
<evidence type="ECO:0000256" key="1">
    <source>
        <dbReference type="SAM" id="MobiDB-lite"/>
    </source>
</evidence>
<keyword evidence="3" id="KW-1185">Reference proteome</keyword>
<accession>A0A6A6P7W5</accession>
<dbReference type="EMBL" id="MU001674">
    <property type="protein sequence ID" value="KAF2460091.1"/>
    <property type="molecule type" value="Genomic_DNA"/>
</dbReference>
<organism evidence="2 3">
    <name type="scientific">Lineolata rhizophorae</name>
    <dbReference type="NCBI Taxonomy" id="578093"/>
    <lineage>
        <taxon>Eukaryota</taxon>
        <taxon>Fungi</taxon>
        <taxon>Dikarya</taxon>
        <taxon>Ascomycota</taxon>
        <taxon>Pezizomycotina</taxon>
        <taxon>Dothideomycetes</taxon>
        <taxon>Dothideomycetes incertae sedis</taxon>
        <taxon>Lineolatales</taxon>
        <taxon>Lineolataceae</taxon>
        <taxon>Lineolata</taxon>
    </lineage>
</organism>